<organism evidence="12 13">
    <name type="scientific">Ascidiaceihabitans donghaensis</name>
    <dbReference type="NCBI Taxonomy" id="1510460"/>
    <lineage>
        <taxon>Bacteria</taxon>
        <taxon>Pseudomonadati</taxon>
        <taxon>Pseudomonadota</taxon>
        <taxon>Alphaproteobacteria</taxon>
        <taxon>Rhodobacterales</taxon>
        <taxon>Paracoccaceae</taxon>
        <taxon>Ascidiaceihabitans</taxon>
    </lineage>
</organism>
<dbReference type="OrthoDB" id="9801642at2"/>
<dbReference type="EMBL" id="OMOR01000001">
    <property type="protein sequence ID" value="SPH21289.1"/>
    <property type="molecule type" value="Genomic_DNA"/>
</dbReference>
<comment type="catalytic activity">
    <reaction evidence="10">
        <text>a lipid X + a UDP-2-N,3-O-bis[(3R)-3-hydroxyacyl]-alpha-D-glucosamine = a lipid A disaccharide + UDP + H(+)</text>
        <dbReference type="Rhea" id="RHEA:67828"/>
        <dbReference type="ChEBI" id="CHEBI:15378"/>
        <dbReference type="ChEBI" id="CHEBI:58223"/>
        <dbReference type="ChEBI" id="CHEBI:137748"/>
        <dbReference type="ChEBI" id="CHEBI:176338"/>
        <dbReference type="ChEBI" id="CHEBI:176343"/>
        <dbReference type="EC" id="2.4.1.182"/>
    </reaction>
</comment>
<evidence type="ECO:0000256" key="5">
    <source>
        <dbReference type="ARBA" id="ARBA00022516"/>
    </source>
</evidence>
<evidence type="ECO:0000256" key="3">
    <source>
        <dbReference type="ARBA" id="ARBA00012687"/>
    </source>
</evidence>
<dbReference type="Proteomes" id="UP000244880">
    <property type="component" value="Unassembled WGS sequence"/>
</dbReference>
<dbReference type="Pfam" id="PF02684">
    <property type="entry name" value="LpxB"/>
    <property type="match status" value="1"/>
</dbReference>
<evidence type="ECO:0000256" key="2">
    <source>
        <dbReference type="ARBA" id="ARBA00007868"/>
    </source>
</evidence>
<keyword evidence="9" id="KW-0443">Lipid metabolism</keyword>
<keyword evidence="5" id="KW-0444">Lipid biosynthesis</keyword>
<dbReference type="AlphaFoldDB" id="A0A2R8BDY9"/>
<dbReference type="RefSeq" id="WP_108828385.1">
    <property type="nucleotide sequence ID" value="NZ_OMOR01000001.1"/>
</dbReference>
<dbReference type="GO" id="GO:0008915">
    <property type="term" value="F:lipid-A-disaccharide synthase activity"/>
    <property type="evidence" value="ECO:0007669"/>
    <property type="project" value="UniProtKB-UniRule"/>
</dbReference>
<dbReference type="GO" id="GO:0009245">
    <property type="term" value="P:lipid A biosynthetic process"/>
    <property type="evidence" value="ECO:0007669"/>
    <property type="project" value="UniProtKB-UniRule"/>
</dbReference>
<dbReference type="PANTHER" id="PTHR30372">
    <property type="entry name" value="LIPID-A-DISACCHARIDE SYNTHASE"/>
    <property type="match status" value="1"/>
</dbReference>
<reference evidence="12 13" key="1">
    <citation type="submission" date="2018-03" db="EMBL/GenBank/DDBJ databases">
        <authorList>
            <person name="Keele B.F."/>
        </authorList>
    </citation>
    <scope>NUCLEOTIDE SEQUENCE [LARGE SCALE GENOMIC DNA]</scope>
    <source>
        <strain evidence="12 13">CECT 8599</strain>
    </source>
</reference>
<sequence>MRTSFFGRAAVSDPLRVFVIAGEPSGDKLGGALMAGLKQLRPDVAFDGIGGEHMQAQGLSSRFDMNELSLMGIAEILPKYRQLKRRIRDTAQAVVAMAPDVLITIDSPDFCLRVASQVKAASDIRCVHYVAPTVWAWRPGRALKMAKVIDHVLALFPFEPPYMEAAGMECDFVGHPVVSEPKVSAQDAASFKTRHNLDDATPLLLLLPGSRRSEVTWLGPVLGETLAHLAPQHPNMKVVVPAAGPVAGLVEDMARSWAVPSVLLDPREKPLGQAQAEKRDAFAAADFALAVSGTVALELSAARTPMVSVFDMGWISRQIIKRMVITDTGNLINLVSDTRHVPEFVAENCRADLIADGLNGLMQNPTLQLEAMADTMQKLGEEGEDPGLRAAKAVLKRL</sequence>
<evidence type="ECO:0000313" key="13">
    <source>
        <dbReference type="Proteomes" id="UP000244880"/>
    </source>
</evidence>
<evidence type="ECO:0000256" key="7">
    <source>
        <dbReference type="ARBA" id="ARBA00022676"/>
    </source>
</evidence>
<gene>
    <name evidence="12" type="primary">lpxB</name>
    <name evidence="12" type="ORF">ASD8599_02041</name>
</gene>
<keyword evidence="7 12" id="KW-0328">Glycosyltransferase</keyword>
<evidence type="ECO:0000256" key="6">
    <source>
        <dbReference type="ARBA" id="ARBA00022556"/>
    </source>
</evidence>
<dbReference type="InterPro" id="IPR003835">
    <property type="entry name" value="Glyco_trans_19"/>
</dbReference>
<dbReference type="PANTHER" id="PTHR30372:SF4">
    <property type="entry name" value="LIPID-A-DISACCHARIDE SYNTHASE, MITOCHONDRIAL-RELATED"/>
    <property type="match status" value="1"/>
</dbReference>
<keyword evidence="8 12" id="KW-0808">Transferase</keyword>
<dbReference type="SUPFAM" id="SSF53756">
    <property type="entry name" value="UDP-Glycosyltransferase/glycogen phosphorylase"/>
    <property type="match status" value="1"/>
</dbReference>
<keyword evidence="6" id="KW-0441">Lipid A biosynthesis</keyword>
<comment type="similarity">
    <text evidence="2">Belongs to the LpxB family.</text>
</comment>
<dbReference type="NCBIfam" id="TIGR00215">
    <property type="entry name" value="lpxB"/>
    <property type="match status" value="1"/>
</dbReference>
<dbReference type="EC" id="2.4.1.182" evidence="3 11"/>
<accession>A0A2R8BDY9</accession>
<evidence type="ECO:0000256" key="10">
    <source>
        <dbReference type="ARBA" id="ARBA00048975"/>
    </source>
</evidence>
<protein>
    <recommendedName>
        <fullName evidence="4 11">Lipid-A-disaccharide synthase</fullName>
        <ecNumber evidence="3 11">2.4.1.182</ecNumber>
    </recommendedName>
</protein>
<evidence type="ECO:0000256" key="8">
    <source>
        <dbReference type="ARBA" id="ARBA00022679"/>
    </source>
</evidence>
<dbReference type="GO" id="GO:0005543">
    <property type="term" value="F:phospholipid binding"/>
    <property type="evidence" value="ECO:0007669"/>
    <property type="project" value="TreeGrafter"/>
</dbReference>
<comment type="function">
    <text evidence="1">Condensation of UDP-2,3-diacylglucosamine and 2,3-diacylglucosamine-1-phosphate to form lipid A disaccharide, a precursor of lipid A, a phosphorylated glycolipid that anchors the lipopolysaccharide to the outer membrane of the cell.</text>
</comment>
<evidence type="ECO:0000256" key="1">
    <source>
        <dbReference type="ARBA" id="ARBA00002056"/>
    </source>
</evidence>
<evidence type="ECO:0000313" key="12">
    <source>
        <dbReference type="EMBL" id="SPH21289.1"/>
    </source>
</evidence>
<proteinExistence type="inferred from homology"/>
<name>A0A2R8BDY9_9RHOB</name>
<evidence type="ECO:0000256" key="11">
    <source>
        <dbReference type="NCBIfam" id="TIGR00215"/>
    </source>
</evidence>
<keyword evidence="13" id="KW-1185">Reference proteome</keyword>
<dbReference type="GO" id="GO:0016020">
    <property type="term" value="C:membrane"/>
    <property type="evidence" value="ECO:0007669"/>
    <property type="project" value="GOC"/>
</dbReference>
<evidence type="ECO:0000256" key="9">
    <source>
        <dbReference type="ARBA" id="ARBA00023098"/>
    </source>
</evidence>
<evidence type="ECO:0000256" key="4">
    <source>
        <dbReference type="ARBA" id="ARBA00020902"/>
    </source>
</evidence>